<dbReference type="InterPro" id="IPR028087">
    <property type="entry name" value="Tad_N"/>
</dbReference>
<gene>
    <name evidence="3" type="ORF">Raf01_42770</name>
</gene>
<feature type="transmembrane region" description="Helical" evidence="1">
    <location>
        <begin position="25"/>
        <end position="44"/>
    </location>
</feature>
<keyword evidence="1" id="KW-0812">Transmembrane</keyword>
<comment type="caution">
    <text evidence="3">The sequence shown here is derived from an EMBL/GenBank/DDBJ whole genome shotgun (WGS) entry which is preliminary data.</text>
</comment>
<dbReference type="EMBL" id="BONZ01000039">
    <property type="protein sequence ID" value="GIH16105.1"/>
    <property type="molecule type" value="Genomic_DNA"/>
</dbReference>
<dbReference type="RefSeq" id="WP_275413018.1">
    <property type="nucleotide sequence ID" value="NZ_BONZ01000039.1"/>
</dbReference>
<dbReference type="Pfam" id="PF13400">
    <property type="entry name" value="Tad"/>
    <property type="match status" value="1"/>
</dbReference>
<reference evidence="3" key="1">
    <citation type="submission" date="2021-01" db="EMBL/GenBank/DDBJ databases">
        <title>Whole genome shotgun sequence of Rugosimonospora africana NBRC 104875.</title>
        <authorList>
            <person name="Komaki H."/>
            <person name="Tamura T."/>
        </authorList>
    </citation>
    <scope>NUCLEOTIDE SEQUENCE</scope>
    <source>
        <strain evidence="3">NBRC 104875</strain>
    </source>
</reference>
<keyword evidence="4" id="KW-1185">Reference proteome</keyword>
<evidence type="ECO:0000313" key="4">
    <source>
        <dbReference type="Proteomes" id="UP000642748"/>
    </source>
</evidence>
<evidence type="ECO:0000259" key="2">
    <source>
        <dbReference type="Pfam" id="PF13400"/>
    </source>
</evidence>
<proteinExistence type="predicted"/>
<sequence>MKVARRHAATLRAALIRRRPDNGSGTIWAMAIVVVLLLLGGAVLDGGNAMVAHMKALDLAQEAARAGANQIDLAALRNQGVVRLDPARAQAAAQQFLGHAEVTGTATATTQQVTVTVTRNQPTLIIQVLGITTIPVSATAQAIAQTGP</sequence>
<protein>
    <submittedName>
        <fullName evidence="3">Membrane protein</fullName>
    </submittedName>
</protein>
<accession>A0A8J3VRE6</accession>
<evidence type="ECO:0000313" key="3">
    <source>
        <dbReference type="EMBL" id="GIH16105.1"/>
    </source>
</evidence>
<keyword evidence="1" id="KW-0472">Membrane</keyword>
<feature type="domain" description="Putative Flp pilus-assembly TadG-like N-terminal" evidence="2">
    <location>
        <begin position="23"/>
        <end position="69"/>
    </location>
</feature>
<keyword evidence="1" id="KW-1133">Transmembrane helix</keyword>
<dbReference type="Proteomes" id="UP000642748">
    <property type="component" value="Unassembled WGS sequence"/>
</dbReference>
<dbReference type="AlphaFoldDB" id="A0A8J3VRE6"/>
<evidence type="ECO:0000256" key="1">
    <source>
        <dbReference type="SAM" id="Phobius"/>
    </source>
</evidence>
<name>A0A8J3VRE6_9ACTN</name>
<organism evidence="3 4">
    <name type="scientific">Rugosimonospora africana</name>
    <dbReference type="NCBI Taxonomy" id="556532"/>
    <lineage>
        <taxon>Bacteria</taxon>
        <taxon>Bacillati</taxon>
        <taxon>Actinomycetota</taxon>
        <taxon>Actinomycetes</taxon>
        <taxon>Micromonosporales</taxon>
        <taxon>Micromonosporaceae</taxon>
        <taxon>Rugosimonospora</taxon>
    </lineage>
</organism>